<accession>A0ACD5BJX4</accession>
<evidence type="ECO:0000313" key="2">
    <source>
        <dbReference type="Proteomes" id="UP001456344"/>
    </source>
</evidence>
<protein>
    <submittedName>
        <fullName evidence="1">ABC transporter ATP-binding protein</fullName>
    </submittedName>
</protein>
<sequence length="334" mass="37413">MNEVLYSVRNLTKSYQKRVANDGLSFDIVRSEIFGVLGDNGAGKSTLVRQMAGLTTPDSGSIELFGRDIRRNLPQLRETVSFMPQSSEAMNRLTVKEAIYYISRLRGAGRAAARAETGSQIDAWNLSGSAAKEAVKLSGGQRRLLQLAIATTGRLPVLLLDEPTNDLDPINREHVWDRLSAINRELGTTIFFITHDAQEAEKIIDRVAIMRDGRFLAIGTPAELKRAQERHVKVEYRTRSAGGEPVWKRYTTTVDDLHGIVDSLADEDVTDLLVRTETIEDLYKDYVRNSAVREPVVDSLPDAAAQLEMDVETHARHGDRDPRLDHLRAQRHLE</sequence>
<gene>
    <name evidence="1" type="ORF">LCL61_28780</name>
</gene>
<proteinExistence type="predicted"/>
<dbReference type="Proteomes" id="UP001456344">
    <property type="component" value="Chromosome"/>
</dbReference>
<evidence type="ECO:0000313" key="1">
    <source>
        <dbReference type="EMBL" id="WYW19547.1"/>
    </source>
</evidence>
<keyword evidence="2" id="KW-1185">Reference proteome</keyword>
<keyword evidence="1" id="KW-0067">ATP-binding</keyword>
<dbReference type="EMBL" id="CP150484">
    <property type="protein sequence ID" value="WYW19547.1"/>
    <property type="molecule type" value="Genomic_DNA"/>
</dbReference>
<name>A0ACD5BJX4_9PSEU</name>
<organism evidence="1 2">
    <name type="scientific">Amycolatopsis coloradensis</name>
    <dbReference type="NCBI Taxonomy" id="76021"/>
    <lineage>
        <taxon>Bacteria</taxon>
        <taxon>Bacillati</taxon>
        <taxon>Actinomycetota</taxon>
        <taxon>Actinomycetes</taxon>
        <taxon>Pseudonocardiales</taxon>
        <taxon>Pseudonocardiaceae</taxon>
        <taxon>Amycolatopsis</taxon>
    </lineage>
</organism>
<keyword evidence="1" id="KW-0547">Nucleotide-binding</keyword>
<reference evidence="1" key="1">
    <citation type="submission" date="2023-10" db="EMBL/GenBank/DDBJ databases">
        <title>Whole genome sequencing of actinobacterial strain Amycolatopsis sp. (BCA-696) identifies the underlying plant growth-promoting genes.</title>
        <authorList>
            <person name="Gandham P."/>
            <person name="Vadla N."/>
            <person name="Saji A."/>
            <person name="Srinivas V."/>
            <person name="Ruperao P."/>
            <person name="Selvanayagam S."/>
            <person name="Saxena R.K."/>
            <person name="Rathore A."/>
            <person name="Gopalakrishnan S."/>
            <person name="Thakur V."/>
        </authorList>
    </citation>
    <scope>NUCLEOTIDE SEQUENCE</scope>
    <source>
        <strain evidence="1">BCA-696</strain>
    </source>
</reference>